<name>A0A7W6C2K7_9HYPH</name>
<evidence type="ECO:0000313" key="3">
    <source>
        <dbReference type="Proteomes" id="UP000531216"/>
    </source>
</evidence>
<sequence length="53" mass="5881">MAHAVQHANISRKTLARRQYQSAQSPARGLAVGLTLSTILWLIALVAWLHFGR</sequence>
<protein>
    <submittedName>
        <fullName evidence="2">Uncharacterized protein</fullName>
    </submittedName>
</protein>
<dbReference type="AlphaFoldDB" id="A0A7W6C2K7"/>
<dbReference type="EMBL" id="JACIDO010000043">
    <property type="protein sequence ID" value="MBB3938366.1"/>
    <property type="molecule type" value="Genomic_DNA"/>
</dbReference>
<accession>A0A7W6C2K7</accession>
<keyword evidence="1" id="KW-0812">Transmembrane</keyword>
<gene>
    <name evidence="2" type="ORF">GGR05_004543</name>
</gene>
<proteinExistence type="predicted"/>
<keyword evidence="1" id="KW-0472">Membrane</keyword>
<dbReference type="Proteomes" id="UP000531216">
    <property type="component" value="Unassembled WGS sequence"/>
</dbReference>
<keyword evidence="3" id="KW-1185">Reference proteome</keyword>
<feature type="transmembrane region" description="Helical" evidence="1">
    <location>
        <begin position="30"/>
        <end position="51"/>
    </location>
</feature>
<evidence type="ECO:0000313" key="2">
    <source>
        <dbReference type="EMBL" id="MBB3938366.1"/>
    </source>
</evidence>
<comment type="caution">
    <text evidence="2">The sequence shown here is derived from an EMBL/GenBank/DDBJ whole genome shotgun (WGS) entry which is preliminary data.</text>
</comment>
<evidence type="ECO:0000256" key="1">
    <source>
        <dbReference type="SAM" id="Phobius"/>
    </source>
</evidence>
<reference evidence="2 3" key="1">
    <citation type="submission" date="2020-08" db="EMBL/GenBank/DDBJ databases">
        <title>Genomic Encyclopedia of Type Strains, Phase IV (KMG-IV): sequencing the most valuable type-strain genomes for metagenomic binning, comparative biology and taxonomic classification.</title>
        <authorList>
            <person name="Goeker M."/>
        </authorList>
    </citation>
    <scope>NUCLEOTIDE SEQUENCE [LARGE SCALE GENOMIC DNA]</scope>
    <source>
        <strain evidence="2 3">DSM 25024</strain>
    </source>
</reference>
<organism evidence="2 3">
    <name type="scientific">Aureimonas phyllosphaerae</name>
    <dbReference type="NCBI Taxonomy" id="1166078"/>
    <lineage>
        <taxon>Bacteria</taxon>
        <taxon>Pseudomonadati</taxon>
        <taxon>Pseudomonadota</taxon>
        <taxon>Alphaproteobacteria</taxon>
        <taxon>Hyphomicrobiales</taxon>
        <taxon>Aurantimonadaceae</taxon>
        <taxon>Aureimonas</taxon>
    </lineage>
</organism>
<keyword evidence="1" id="KW-1133">Transmembrane helix</keyword>